<sequence>MKRIEELAYYKWLEDEIRNFKRSGFYFQNNNDEKDMDILIIAEHIVRKNPEILKDVFAGAVNAEKISKDELFTMLKRSEKGTIVTWKDKTGKEFIFVNSGTRINKKRILVLGEDFQIKLSDLKFLKESIAREIIKKDIKFIYEKIAGKEKVREKKATVTGILKDDTIDNNAGSFEKNFKSIIKKYGAGMSAMATACFMIKTMSASEKKNLQNSLTALGVKSSEDLNNLLAKWKKEALTPEVKRTRHLHKNNMSIGIEI</sequence>
<reference evidence="1" key="1">
    <citation type="submission" date="2020-10" db="EMBL/GenBank/DDBJ databases">
        <authorList>
            <person name="Gilroy R."/>
        </authorList>
    </citation>
    <scope>NUCLEOTIDE SEQUENCE</scope>
    <source>
        <strain evidence="1">10532</strain>
    </source>
</reference>
<gene>
    <name evidence="1" type="ORF">IAA81_02390</name>
</gene>
<proteinExistence type="predicted"/>
<reference evidence="1" key="2">
    <citation type="journal article" date="2021" name="PeerJ">
        <title>Extensive microbial diversity within the chicken gut microbiome revealed by metagenomics and culture.</title>
        <authorList>
            <person name="Gilroy R."/>
            <person name="Ravi A."/>
            <person name="Getino M."/>
            <person name="Pursley I."/>
            <person name="Horton D.L."/>
            <person name="Alikhan N.F."/>
            <person name="Baker D."/>
            <person name="Gharbi K."/>
            <person name="Hall N."/>
            <person name="Watson M."/>
            <person name="Adriaenssens E.M."/>
            <person name="Foster-Nyarko E."/>
            <person name="Jarju S."/>
            <person name="Secka A."/>
            <person name="Antonio M."/>
            <person name="Oren A."/>
            <person name="Chaudhuri R.R."/>
            <person name="La Ragione R."/>
            <person name="Hildebrand F."/>
            <person name="Pallen M.J."/>
        </authorList>
    </citation>
    <scope>NUCLEOTIDE SEQUENCE</scope>
    <source>
        <strain evidence="1">10532</strain>
    </source>
</reference>
<comment type="caution">
    <text evidence="1">The sequence shown here is derived from an EMBL/GenBank/DDBJ whole genome shotgun (WGS) entry which is preliminary data.</text>
</comment>
<evidence type="ECO:0000313" key="1">
    <source>
        <dbReference type="EMBL" id="MBO8457060.1"/>
    </source>
</evidence>
<protein>
    <submittedName>
        <fullName evidence="1">Uncharacterized protein</fullName>
    </submittedName>
</protein>
<dbReference type="AlphaFoldDB" id="A0A9D9HNR1"/>
<name>A0A9D9HNR1_9SPIR</name>
<organism evidence="1 2">
    <name type="scientific">Candidatus Gallitreponema excrementavium</name>
    <dbReference type="NCBI Taxonomy" id="2840840"/>
    <lineage>
        <taxon>Bacteria</taxon>
        <taxon>Pseudomonadati</taxon>
        <taxon>Spirochaetota</taxon>
        <taxon>Spirochaetia</taxon>
        <taxon>Spirochaetales</taxon>
        <taxon>Candidatus Gallitreponema</taxon>
    </lineage>
</organism>
<accession>A0A9D9HNR1</accession>
<dbReference type="Proteomes" id="UP000823638">
    <property type="component" value="Unassembled WGS sequence"/>
</dbReference>
<dbReference type="EMBL" id="JADIMM010000025">
    <property type="protein sequence ID" value="MBO8457060.1"/>
    <property type="molecule type" value="Genomic_DNA"/>
</dbReference>
<evidence type="ECO:0000313" key="2">
    <source>
        <dbReference type="Proteomes" id="UP000823638"/>
    </source>
</evidence>